<dbReference type="InterPro" id="IPR016047">
    <property type="entry name" value="M23ase_b-sheet_dom"/>
</dbReference>
<dbReference type="InterPro" id="IPR050570">
    <property type="entry name" value="Cell_wall_metabolism_enzyme"/>
</dbReference>
<keyword evidence="3" id="KW-0472">Membrane</keyword>
<dbReference type="Pfam" id="PF01551">
    <property type="entry name" value="Peptidase_M23"/>
    <property type="match status" value="1"/>
</dbReference>
<evidence type="ECO:0000259" key="5">
    <source>
        <dbReference type="Pfam" id="PF05569"/>
    </source>
</evidence>
<name>A0A239PLZ4_9PROT</name>
<dbReference type="CDD" id="cd07341">
    <property type="entry name" value="M56_BlaR1_MecR1_like"/>
    <property type="match status" value="1"/>
</dbReference>
<dbReference type="Proteomes" id="UP000198346">
    <property type="component" value="Unassembled WGS sequence"/>
</dbReference>
<dbReference type="PANTHER" id="PTHR21666:SF286">
    <property type="entry name" value="LIPOPROTEIN NLPD"/>
    <property type="match status" value="1"/>
</dbReference>
<dbReference type="InterPro" id="IPR008756">
    <property type="entry name" value="Peptidase_M56"/>
</dbReference>
<evidence type="ECO:0000256" key="3">
    <source>
        <dbReference type="SAM" id="Phobius"/>
    </source>
</evidence>
<dbReference type="AlphaFoldDB" id="A0A239PLZ4"/>
<feature type="domain" description="Peptidase M56" evidence="5">
    <location>
        <begin position="135"/>
        <end position="321"/>
    </location>
</feature>
<keyword evidence="7" id="KW-1185">Reference proteome</keyword>
<dbReference type="OrthoDB" id="9805070at2"/>
<keyword evidence="3" id="KW-1133">Transmembrane helix</keyword>
<dbReference type="EMBL" id="FZQA01000001">
    <property type="protein sequence ID" value="SNT68383.1"/>
    <property type="molecule type" value="Genomic_DNA"/>
</dbReference>
<dbReference type="CDD" id="cd12797">
    <property type="entry name" value="M23_peptidase"/>
    <property type="match status" value="1"/>
</dbReference>
<organism evidence="6 7">
    <name type="scientific">Amphiplicatus metriothermophilus</name>
    <dbReference type="NCBI Taxonomy" id="1519374"/>
    <lineage>
        <taxon>Bacteria</taxon>
        <taxon>Pseudomonadati</taxon>
        <taxon>Pseudomonadota</taxon>
        <taxon>Alphaproteobacteria</taxon>
        <taxon>Parvularculales</taxon>
        <taxon>Parvularculaceae</taxon>
        <taxon>Amphiplicatus</taxon>
    </lineage>
</organism>
<feature type="region of interest" description="Disordered" evidence="2">
    <location>
        <begin position="515"/>
        <end position="558"/>
    </location>
</feature>
<sequence length="771" mass="83325">MTGFEMEPAILCLLASLLWAPIVYAAATRLDGGRPLTNSETLWLGALLLAAAPTLIAPALAAAGVSLRPAAAAIETAAEATLGALSAPAMQEASAVPVDAAPAPGAAERALVLATTGEPALAAAPEKNGPPAGADLDAATVLRAAWLIYAYGLFLFFGLWAARALVFAASLRRARPLADPGLAFALEDWRRRLGVAGPARLKQTEAVSSVCVYGLFRPAILIPADIETRMRREDVVMMCAHELAHIRRGDGFLFAALRAARLFFWFNPFVARIAARAELAAEQSADALVLERGADRRAYAACFVESLRFAAERARSARALALAFTPFDRRSRRMRLDAILSGAPDSDRPRGRLAALGAGLAAGALAFAQAAFAVAPDRQPGATVSLERLPVNGPITLDFAVSFTDGLGRARRVHQGVDIRAPRGAPVTAPADGVIVAATDVYEDKPAWGKVVVIDHGNGLVTRYAHLDSYAVRKGDRVKAGQTIARVGATGDVAGPHLHFETLIDGTRVDPLSLVAAGGPAPAPEPEAAPAPATEPAPAPRAPEAPRNAPPAWPELSSDLDGEAVRAFVFSDEDGEESLKIERGKFIYKSKDGEKTVIDLDGELAEEERAKLDKALEKMRAQMRRAREAHAEAMERHRRAMEERRENGLSTFSFDFDGDWFAFDAKTLDFAGEWADEWRENMERAREEVERARERALEQAERARERALAIAEAHRLRAEIDEIELLQAREKALREAEERLKEERKAIERERRRIERERARGDRDGKGDGAS</sequence>
<dbReference type="SUPFAM" id="SSF51261">
    <property type="entry name" value="Duplicated hybrid motif"/>
    <property type="match status" value="1"/>
</dbReference>
<evidence type="ECO:0000313" key="7">
    <source>
        <dbReference type="Proteomes" id="UP000198346"/>
    </source>
</evidence>
<evidence type="ECO:0000256" key="1">
    <source>
        <dbReference type="SAM" id="Coils"/>
    </source>
</evidence>
<feature type="coiled-coil region" evidence="1">
    <location>
        <begin position="602"/>
        <end position="647"/>
    </location>
</feature>
<keyword evidence="1" id="KW-0175">Coiled coil</keyword>
<dbReference type="Gene3D" id="2.70.70.10">
    <property type="entry name" value="Glucose Permease (Domain IIA)"/>
    <property type="match status" value="1"/>
</dbReference>
<feature type="domain" description="M23ase beta-sheet core" evidence="4">
    <location>
        <begin position="413"/>
        <end position="511"/>
    </location>
</feature>
<keyword evidence="3" id="KW-0812">Transmembrane</keyword>
<feature type="compositionally biased region" description="Pro residues" evidence="2">
    <location>
        <begin position="521"/>
        <end position="553"/>
    </location>
</feature>
<feature type="transmembrane region" description="Helical" evidence="3">
    <location>
        <begin position="41"/>
        <end position="63"/>
    </location>
</feature>
<evidence type="ECO:0000259" key="4">
    <source>
        <dbReference type="Pfam" id="PF01551"/>
    </source>
</evidence>
<dbReference type="PANTHER" id="PTHR21666">
    <property type="entry name" value="PEPTIDASE-RELATED"/>
    <property type="match status" value="1"/>
</dbReference>
<feature type="coiled-coil region" evidence="1">
    <location>
        <begin position="675"/>
        <end position="764"/>
    </location>
</feature>
<gene>
    <name evidence="6" type="ORF">SAMN06297382_0885</name>
</gene>
<evidence type="ECO:0000313" key="6">
    <source>
        <dbReference type="EMBL" id="SNT68383.1"/>
    </source>
</evidence>
<protein>
    <submittedName>
        <fullName evidence="6">BlaR1 peptidase M56</fullName>
    </submittedName>
</protein>
<proteinExistence type="predicted"/>
<evidence type="ECO:0000256" key="2">
    <source>
        <dbReference type="SAM" id="MobiDB-lite"/>
    </source>
</evidence>
<dbReference type="GO" id="GO:0004222">
    <property type="term" value="F:metalloendopeptidase activity"/>
    <property type="evidence" value="ECO:0007669"/>
    <property type="project" value="TreeGrafter"/>
</dbReference>
<reference evidence="6 7" key="1">
    <citation type="submission" date="2017-07" db="EMBL/GenBank/DDBJ databases">
        <authorList>
            <person name="Sun Z.S."/>
            <person name="Albrecht U."/>
            <person name="Echele G."/>
            <person name="Lee C.C."/>
        </authorList>
    </citation>
    <scope>NUCLEOTIDE SEQUENCE [LARGE SCALE GENOMIC DNA]</scope>
    <source>
        <strain evidence="6 7">CGMCC 1.12710</strain>
    </source>
</reference>
<feature type="transmembrane region" description="Helical" evidence="3">
    <location>
        <begin position="146"/>
        <end position="166"/>
    </location>
</feature>
<accession>A0A239PLZ4</accession>
<dbReference type="Pfam" id="PF05569">
    <property type="entry name" value="Peptidase_M56"/>
    <property type="match status" value="1"/>
</dbReference>
<dbReference type="RefSeq" id="WP_089411331.1">
    <property type="nucleotide sequence ID" value="NZ_FZQA01000001.1"/>
</dbReference>
<dbReference type="InterPro" id="IPR011055">
    <property type="entry name" value="Dup_hybrid_motif"/>
</dbReference>